<evidence type="ECO:0000313" key="2">
    <source>
        <dbReference type="Proteomes" id="UP000799755"/>
    </source>
</evidence>
<keyword evidence="2" id="KW-1185">Reference proteome</keyword>
<proteinExistence type="predicted"/>
<sequence>MQIVVNKPENELPPRHTQAAKDRWKFIRLIVLDYAFWERLSILVECTSEGVANIRIFQVARDYYSPHNVFRLAGDSPRVERPVDITTRVWLEIDAFLAERFGSAHAAAPVYKELQDLYNRKGYFGGEDCSSSLKDLAIYALSINPTSAAAERNWSTNGVSKMPRLVPPQLRRDASTTERVAYFSRG</sequence>
<reference evidence="1" key="1">
    <citation type="journal article" date="2020" name="Stud. Mycol.">
        <title>101 Dothideomycetes genomes: a test case for predicting lifestyles and emergence of pathogens.</title>
        <authorList>
            <person name="Haridas S."/>
            <person name="Albert R."/>
            <person name="Binder M."/>
            <person name="Bloem J."/>
            <person name="Labutti K."/>
            <person name="Salamov A."/>
            <person name="Andreopoulos B."/>
            <person name="Baker S."/>
            <person name="Barry K."/>
            <person name="Bills G."/>
            <person name="Bluhm B."/>
            <person name="Cannon C."/>
            <person name="Castanera R."/>
            <person name="Culley D."/>
            <person name="Daum C."/>
            <person name="Ezra D."/>
            <person name="Gonzalez J."/>
            <person name="Henrissat B."/>
            <person name="Kuo A."/>
            <person name="Liang C."/>
            <person name="Lipzen A."/>
            <person name="Lutzoni F."/>
            <person name="Magnuson J."/>
            <person name="Mondo S."/>
            <person name="Nolan M."/>
            <person name="Ohm R."/>
            <person name="Pangilinan J."/>
            <person name="Park H.-J."/>
            <person name="Ramirez L."/>
            <person name="Alfaro M."/>
            <person name="Sun H."/>
            <person name="Tritt A."/>
            <person name="Yoshinaga Y."/>
            <person name="Zwiers L.-H."/>
            <person name="Turgeon B."/>
            <person name="Goodwin S."/>
            <person name="Spatafora J."/>
            <person name="Crous P."/>
            <person name="Grigoriev I."/>
        </authorList>
    </citation>
    <scope>NUCLEOTIDE SEQUENCE</scope>
    <source>
        <strain evidence="1">ATCC 200398</strain>
    </source>
</reference>
<organism evidence="1 2">
    <name type="scientific">Lindgomyces ingoldianus</name>
    <dbReference type="NCBI Taxonomy" id="673940"/>
    <lineage>
        <taxon>Eukaryota</taxon>
        <taxon>Fungi</taxon>
        <taxon>Dikarya</taxon>
        <taxon>Ascomycota</taxon>
        <taxon>Pezizomycotina</taxon>
        <taxon>Dothideomycetes</taxon>
        <taxon>Pleosporomycetidae</taxon>
        <taxon>Pleosporales</taxon>
        <taxon>Lindgomycetaceae</taxon>
        <taxon>Lindgomyces</taxon>
    </lineage>
</organism>
<gene>
    <name evidence="1" type="ORF">BDR25DRAFT_356272</name>
</gene>
<name>A0ACB6QTQ7_9PLEO</name>
<dbReference type="Proteomes" id="UP000799755">
    <property type="component" value="Unassembled WGS sequence"/>
</dbReference>
<comment type="caution">
    <text evidence="1">The sequence shown here is derived from an EMBL/GenBank/DDBJ whole genome shotgun (WGS) entry which is preliminary data.</text>
</comment>
<protein>
    <submittedName>
        <fullName evidence="1">Uncharacterized protein</fullName>
    </submittedName>
</protein>
<evidence type="ECO:0000313" key="1">
    <source>
        <dbReference type="EMBL" id="KAF2469551.1"/>
    </source>
</evidence>
<dbReference type="EMBL" id="MU003511">
    <property type="protein sequence ID" value="KAF2469551.1"/>
    <property type="molecule type" value="Genomic_DNA"/>
</dbReference>
<accession>A0ACB6QTQ7</accession>